<dbReference type="Pfam" id="PF13089">
    <property type="entry name" value="PP_kinase_N"/>
    <property type="match status" value="1"/>
</dbReference>
<feature type="domain" description="Polyphosphate kinase N-terminal" evidence="8">
    <location>
        <begin position="8"/>
        <end position="113"/>
    </location>
</feature>
<feature type="domain" description="Polyphosphate kinase C-terminal" evidence="10">
    <location>
        <begin position="335"/>
        <end position="499"/>
    </location>
</feature>
<dbReference type="PIRSF" id="PIRSF015589">
    <property type="entry name" value="PP_kinase"/>
    <property type="match status" value="1"/>
</dbReference>
<protein>
    <recommendedName>
        <fullName evidence="6">Polyphosphate kinase</fullName>
        <ecNumber evidence="6">2.7.4.1</ecNumber>
    </recommendedName>
</protein>
<evidence type="ECO:0000259" key="8">
    <source>
        <dbReference type="Pfam" id="PF13089"/>
    </source>
</evidence>
<dbReference type="InterPro" id="IPR036830">
    <property type="entry name" value="PP_kinase_middle_dom_sf"/>
</dbReference>
<dbReference type="GO" id="GO:0016301">
    <property type="term" value="F:kinase activity"/>
    <property type="evidence" value="ECO:0007669"/>
    <property type="project" value="UniProtKB-KW"/>
</dbReference>
<dbReference type="Gene3D" id="3.30.870.10">
    <property type="entry name" value="Endonuclease Chain A"/>
    <property type="match status" value="2"/>
</dbReference>
<comment type="function">
    <text evidence="6">Catalyzes the reversible transfer of the terminal phosphate of ATP to form a long-chain polyphosphate (polyP).</text>
</comment>
<dbReference type="EMBL" id="BAABEY010000031">
    <property type="protein sequence ID" value="GAA4444200.1"/>
    <property type="molecule type" value="Genomic_DNA"/>
</dbReference>
<evidence type="ECO:0000256" key="1">
    <source>
        <dbReference type="ARBA" id="ARBA00022553"/>
    </source>
</evidence>
<keyword evidence="3" id="KW-0547">Nucleotide-binding</keyword>
<comment type="catalytic activity">
    <reaction evidence="6">
        <text>[phosphate](n) + ATP = [phosphate](n+1) + ADP</text>
        <dbReference type="Rhea" id="RHEA:19573"/>
        <dbReference type="Rhea" id="RHEA-COMP:9859"/>
        <dbReference type="Rhea" id="RHEA-COMP:14280"/>
        <dbReference type="ChEBI" id="CHEBI:16838"/>
        <dbReference type="ChEBI" id="CHEBI:30616"/>
        <dbReference type="ChEBI" id="CHEBI:456216"/>
        <dbReference type="EC" id="2.7.4.1"/>
    </reaction>
</comment>
<dbReference type="EC" id="2.7.4.1" evidence="6"/>
<comment type="PTM">
    <text evidence="6">An intermediate of this reaction is the autophosphorylated ppk in which a phosphate is covalently linked to a histidine residue through a N-P bond.</text>
</comment>
<sequence length="703" mass="81114">MLDVSHPYFDNSLSWLSYTHRLLLEARDENVPLAERLRSLGRFAKEKDDFVNEKIPLLSAMSLASKDTLEKLNLFPETLLEHIRETLANQCDEFNYVLKQEILPALRENGVHLYFQQPLPAIQQDFLRSYFLKEVFRYIQPLFLTGRKPFKSFFSDPSLFQLIVRLKKENAMENTGTDSDEFMFASVNIPLEHTTRFVELPEQGAGKHIAFLEDVIRCNLDLVFAGFKVYESFCLRFERPSAPELDDELIPLYASRVARQLEKQNFVVPQIVYCEKGMPDQMKHFLSERFDIPMDGWIAPGDYLHYSSFTTFPALGKRLEYPLQKQFSLVEPTTNIFEALQGGDQLLHLPYHSHWPIVKFFNDAAIDPFVKEIHVSLYKISGQSFLVNSLISAARNGKKVLAFVELNPKLSDLESPVWAKKMKDAGIKVVFSTPGLKVHAKIALIKRKVKKGWERYAYLGTGGFYRLTANESVDHVLLTSQTEICNELELLFAYLATGQEAKKYKYLPFNTLHVSQFNMYRRLIEMIDREIQHSKMGKKAVIVIKINQLQDKQIIDKLYHAARVGVSVTLVVNNCLCLIPDLPTISENITALRIVDRYHENSRIFYFLNDGLEDIFLSSGDWTHRNFHRRIDVAFPVTGAAFKKQLKQVIGNYINDNQKAVRLDVYQNNVPVVAGSTEQKIRAQEANYKLVERQELRPAFTSR</sequence>
<comment type="similarity">
    <text evidence="6">Belongs to the polyphosphate kinase 1 (PPK1) family.</text>
</comment>
<dbReference type="Proteomes" id="UP001501508">
    <property type="component" value="Unassembled WGS sequence"/>
</dbReference>
<evidence type="ECO:0000256" key="4">
    <source>
        <dbReference type="ARBA" id="ARBA00022777"/>
    </source>
</evidence>
<organism evidence="11 12">
    <name type="scientific">Ravibacter arvi</name>
    <dbReference type="NCBI Taxonomy" id="2051041"/>
    <lineage>
        <taxon>Bacteria</taxon>
        <taxon>Pseudomonadati</taxon>
        <taxon>Bacteroidota</taxon>
        <taxon>Cytophagia</taxon>
        <taxon>Cytophagales</taxon>
        <taxon>Spirosomataceae</taxon>
        <taxon>Ravibacter</taxon>
    </lineage>
</organism>
<keyword evidence="2 6" id="KW-0808">Transferase</keyword>
<dbReference type="Pfam" id="PF17941">
    <property type="entry name" value="PP_kinase_C_1"/>
    <property type="match status" value="1"/>
</dbReference>
<dbReference type="Pfam" id="PF13090">
    <property type="entry name" value="PP_kinase_C"/>
    <property type="match status" value="1"/>
</dbReference>
<evidence type="ECO:0000259" key="7">
    <source>
        <dbReference type="Pfam" id="PF02503"/>
    </source>
</evidence>
<dbReference type="SUPFAM" id="SSF56024">
    <property type="entry name" value="Phospholipase D/nuclease"/>
    <property type="match status" value="2"/>
</dbReference>
<evidence type="ECO:0000259" key="10">
    <source>
        <dbReference type="Pfam" id="PF17941"/>
    </source>
</evidence>
<evidence type="ECO:0000313" key="11">
    <source>
        <dbReference type="EMBL" id="GAA4444200.1"/>
    </source>
</evidence>
<evidence type="ECO:0000313" key="12">
    <source>
        <dbReference type="Proteomes" id="UP001501508"/>
    </source>
</evidence>
<dbReference type="InterPro" id="IPR025200">
    <property type="entry name" value="PPK_C_dom2"/>
</dbReference>
<dbReference type="NCBIfam" id="TIGR03705">
    <property type="entry name" value="poly_P_kin"/>
    <property type="match status" value="1"/>
</dbReference>
<accession>A0ABP8M7B8</accession>
<feature type="domain" description="Polyphosphate kinase C-terminal" evidence="9">
    <location>
        <begin position="512"/>
        <end position="684"/>
    </location>
</feature>
<dbReference type="Gene3D" id="3.30.1840.10">
    <property type="entry name" value="Polyphosphate kinase middle domain"/>
    <property type="match status" value="1"/>
</dbReference>
<gene>
    <name evidence="11" type="ORF">GCM10023091_34000</name>
</gene>
<reference evidence="12" key="1">
    <citation type="journal article" date="2019" name="Int. J. Syst. Evol. Microbiol.">
        <title>The Global Catalogue of Microorganisms (GCM) 10K type strain sequencing project: providing services to taxonomists for standard genome sequencing and annotation.</title>
        <authorList>
            <consortium name="The Broad Institute Genomics Platform"/>
            <consortium name="The Broad Institute Genome Sequencing Center for Infectious Disease"/>
            <person name="Wu L."/>
            <person name="Ma J."/>
        </authorList>
    </citation>
    <scope>NUCLEOTIDE SEQUENCE [LARGE SCALE GENOMIC DNA]</scope>
    <source>
        <strain evidence="12">JCM 31920</strain>
    </source>
</reference>
<keyword evidence="1 6" id="KW-0597">Phosphoprotein</keyword>
<dbReference type="SUPFAM" id="SSF143724">
    <property type="entry name" value="PHP14-like"/>
    <property type="match status" value="1"/>
</dbReference>
<dbReference type="PANTHER" id="PTHR30218">
    <property type="entry name" value="POLYPHOSPHATE KINASE"/>
    <property type="match status" value="1"/>
</dbReference>
<proteinExistence type="inferred from homology"/>
<dbReference type="Gene3D" id="1.20.58.310">
    <property type="entry name" value="Polyphosphate kinase N-terminal domain"/>
    <property type="match status" value="1"/>
</dbReference>
<name>A0ABP8M7B8_9BACT</name>
<evidence type="ECO:0000256" key="5">
    <source>
        <dbReference type="ARBA" id="ARBA00022840"/>
    </source>
</evidence>
<dbReference type="SUPFAM" id="SSF140356">
    <property type="entry name" value="PPK N-terminal domain-like"/>
    <property type="match status" value="1"/>
</dbReference>
<dbReference type="Pfam" id="PF02503">
    <property type="entry name" value="PP_kinase"/>
    <property type="match status" value="1"/>
</dbReference>
<evidence type="ECO:0000259" key="9">
    <source>
        <dbReference type="Pfam" id="PF13090"/>
    </source>
</evidence>
<keyword evidence="4 11" id="KW-0418">Kinase</keyword>
<keyword evidence="12" id="KW-1185">Reference proteome</keyword>
<dbReference type="InterPro" id="IPR003414">
    <property type="entry name" value="PP_kinase"/>
</dbReference>
<dbReference type="PANTHER" id="PTHR30218:SF0">
    <property type="entry name" value="POLYPHOSPHATE KINASE"/>
    <property type="match status" value="1"/>
</dbReference>
<dbReference type="InterPro" id="IPR024953">
    <property type="entry name" value="PP_kinase_middle"/>
</dbReference>
<dbReference type="RefSeq" id="WP_345031384.1">
    <property type="nucleotide sequence ID" value="NZ_BAABEY010000031.1"/>
</dbReference>
<dbReference type="InterPro" id="IPR041108">
    <property type="entry name" value="PP_kinase_C_1"/>
</dbReference>
<dbReference type="InterPro" id="IPR036832">
    <property type="entry name" value="PPK_N_dom_sf"/>
</dbReference>
<comment type="caution">
    <text evidence="11">The sequence shown here is derived from an EMBL/GenBank/DDBJ whole genome shotgun (WGS) entry which is preliminary data.</text>
</comment>
<keyword evidence="5" id="KW-0067">ATP-binding</keyword>
<feature type="domain" description="Polyphosphate kinase middle" evidence="7">
    <location>
        <begin position="123"/>
        <end position="311"/>
    </location>
</feature>
<evidence type="ECO:0000256" key="2">
    <source>
        <dbReference type="ARBA" id="ARBA00022679"/>
    </source>
</evidence>
<dbReference type="InterPro" id="IPR025198">
    <property type="entry name" value="PPK_N_dom"/>
</dbReference>
<evidence type="ECO:0000256" key="6">
    <source>
        <dbReference type="RuleBase" id="RU003800"/>
    </source>
</evidence>
<evidence type="ECO:0000256" key="3">
    <source>
        <dbReference type="ARBA" id="ARBA00022741"/>
    </source>
</evidence>